<dbReference type="PRINTS" id="PR01469">
    <property type="entry name" value="CARBMTKINASE"/>
</dbReference>
<dbReference type="InterPro" id="IPR003964">
    <property type="entry name" value="Carb_kinase"/>
</dbReference>
<dbReference type="FunFam" id="3.40.1160.10:FF:000007">
    <property type="entry name" value="Carbamate kinase"/>
    <property type="match status" value="1"/>
</dbReference>
<evidence type="ECO:0000256" key="3">
    <source>
        <dbReference type="ARBA" id="ARBA00022777"/>
    </source>
</evidence>
<evidence type="ECO:0000313" key="7">
    <source>
        <dbReference type="EMBL" id="OBX36324.1"/>
    </source>
</evidence>
<reference evidence="7 8" key="1">
    <citation type="submission" date="2016-06" db="EMBL/GenBank/DDBJ databases">
        <title>Genome sequence of halotolerant plant growth promoting strain of Halomonas elongata HEK1 isolated from salterns of Rann of Kutch, Gujarat, India.</title>
        <authorList>
            <person name="Gaba S."/>
            <person name="Singh R.N."/>
            <person name="Abrol S."/>
            <person name="Kaushik R."/>
            <person name="Saxena A.K."/>
        </authorList>
    </citation>
    <scope>NUCLEOTIDE SEQUENCE [LARGE SCALE GENOMIC DNA]</scope>
    <source>
        <strain evidence="7 8">HEK1</strain>
    </source>
</reference>
<dbReference type="SUPFAM" id="SSF53633">
    <property type="entry name" value="Carbamate kinase-like"/>
    <property type="match status" value="1"/>
</dbReference>
<evidence type="ECO:0000256" key="1">
    <source>
        <dbReference type="ARBA" id="ARBA00011066"/>
    </source>
</evidence>
<dbReference type="GO" id="GO:0008804">
    <property type="term" value="F:carbamate kinase activity"/>
    <property type="evidence" value="ECO:0007669"/>
    <property type="project" value="UniProtKB-UniRule"/>
</dbReference>
<dbReference type="PANTHER" id="PTHR30409">
    <property type="entry name" value="CARBAMATE KINASE"/>
    <property type="match status" value="1"/>
</dbReference>
<proteinExistence type="inferred from homology"/>
<dbReference type="Proteomes" id="UP000092504">
    <property type="component" value="Unassembled WGS sequence"/>
</dbReference>
<dbReference type="EMBL" id="MAJD01000001">
    <property type="protein sequence ID" value="OBX36324.1"/>
    <property type="molecule type" value="Genomic_DNA"/>
</dbReference>
<dbReference type="NCBIfam" id="TIGR00746">
    <property type="entry name" value="arcC"/>
    <property type="match status" value="1"/>
</dbReference>
<feature type="domain" description="Aspartate/glutamate/uridylate kinase" evidence="6">
    <location>
        <begin position="1"/>
        <end position="282"/>
    </location>
</feature>
<evidence type="ECO:0000256" key="2">
    <source>
        <dbReference type="ARBA" id="ARBA00022679"/>
    </source>
</evidence>
<dbReference type="NCBIfam" id="NF009007">
    <property type="entry name" value="PRK12352.1"/>
    <property type="match status" value="1"/>
</dbReference>
<dbReference type="Gene3D" id="3.40.1160.10">
    <property type="entry name" value="Acetylglutamate kinase-like"/>
    <property type="match status" value="1"/>
</dbReference>
<comment type="caution">
    <text evidence="7">The sequence shown here is derived from an EMBL/GenBank/DDBJ whole genome shotgun (WGS) entry which is preliminary data.</text>
</comment>
<protein>
    <recommendedName>
        <fullName evidence="4 5">Carbamate kinase</fullName>
    </recommendedName>
</protein>
<dbReference type="PATRIC" id="fig|2746.7.peg.686"/>
<dbReference type="PANTHER" id="PTHR30409:SF1">
    <property type="entry name" value="CARBAMATE KINASE-RELATED"/>
    <property type="match status" value="1"/>
</dbReference>
<dbReference type="NCBIfam" id="NF009008">
    <property type="entry name" value="PRK12354.1"/>
    <property type="match status" value="1"/>
</dbReference>
<keyword evidence="2 5" id="KW-0808">Transferase</keyword>
<dbReference type="AlphaFoldDB" id="A0A1B8P239"/>
<comment type="similarity">
    <text evidence="1 5">Belongs to the carbamate kinase family.</text>
</comment>
<gene>
    <name evidence="7" type="primary">arcC1</name>
    <name evidence="7" type="ORF">A8U91_00665</name>
</gene>
<evidence type="ECO:0000256" key="5">
    <source>
        <dbReference type="PIRNR" id="PIRNR000723"/>
    </source>
</evidence>
<dbReference type="InterPro" id="IPR001048">
    <property type="entry name" value="Asp/Glu/Uridylate_kinase"/>
</dbReference>
<dbReference type="InterPro" id="IPR036393">
    <property type="entry name" value="AceGlu_kinase-like_sf"/>
</dbReference>
<dbReference type="CDD" id="cd04235">
    <property type="entry name" value="AAK_CK"/>
    <property type="match status" value="1"/>
</dbReference>
<evidence type="ECO:0000259" key="6">
    <source>
        <dbReference type="Pfam" id="PF00696"/>
    </source>
</evidence>
<evidence type="ECO:0000313" key="8">
    <source>
        <dbReference type="Proteomes" id="UP000092504"/>
    </source>
</evidence>
<accession>A0A1B8P239</accession>
<name>A0A1B8P239_HALEL</name>
<organism evidence="7 8">
    <name type="scientific">Halomonas elongata</name>
    <dbReference type="NCBI Taxonomy" id="2746"/>
    <lineage>
        <taxon>Bacteria</taxon>
        <taxon>Pseudomonadati</taxon>
        <taxon>Pseudomonadota</taxon>
        <taxon>Gammaproteobacteria</taxon>
        <taxon>Oceanospirillales</taxon>
        <taxon>Halomonadaceae</taxon>
        <taxon>Halomonas</taxon>
    </lineage>
</organism>
<keyword evidence="3 5" id="KW-0418">Kinase</keyword>
<evidence type="ECO:0000256" key="4">
    <source>
        <dbReference type="NCBIfam" id="TIGR00746"/>
    </source>
</evidence>
<dbReference type="GO" id="GO:0005829">
    <property type="term" value="C:cytosol"/>
    <property type="evidence" value="ECO:0007669"/>
    <property type="project" value="TreeGrafter"/>
</dbReference>
<sequence>MRIVIALGGNALLRRGEAMTAEAQRGNVRAACEQIARVVEGNELVIAHGNGPQVGLLALQSAAYTDVSPYPLDVLGAQTEGMIGYVIEQELGNLLPFEQPFATLLTQVEVDAEDPAFQSPTKPIGPVYSREEAERLASEKGWSIRPDGDKFRRVVPSPEPKHIFEIRPVKWLLEQGTIVICAGGGGIPTVHDESGRLVGVEAVIDKDLCSALLAQQLDADLLVIATDVDAVYLDWGQPTQRAIATAPPDMMDEFEFAAGSMGPKVEAACRFARHAGKTAVIGSLEDIGAIVAGEDAGTRISTSIREIGYRQGN</sequence>
<dbReference type="GO" id="GO:0019546">
    <property type="term" value="P:L-arginine deiminase pathway"/>
    <property type="evidence" value="ECO:0007669"/>
    <property type="project" value="TreeGrafter"/>
</dbReference>
<dbReference type="PIRSF" id="PIRSF000723">
    <property type="entry name" value="Carbamate_kin"/>
    <property type="match status" value="1"/>
</dbReference>
<dbReference type="Pfam" id="PF00696">
    <property type="entry name" value="AA_kinase"/>
    <property type="match status" value="1"/>
</dbReference>